<feature type="non-terminal residue" evidence="1">
    <location>
        <position position="1"/>
    </location>
</feature>
<protein>
    <submittedName>
        <fullName evidence="1">Uncharacterized protein</fullName>
    </submittedName>
</protein>
<reference evidence="1 2" key="1">
    <citation type="journal article" date="2018" name="Front. Plant Sci.">
        <title>Red Clover (Trifolium pratense) and Zigzag Clover (T. medium) - A Picture of Genomic Similarities and Differences.</title>
        <authorList>
            <person name="Dluhosova J."/>
            <person name="Istvanek J."/>
            <person name="Nedelnik J."/>
            <person name="Repkova J."/>
        </authorList>
    </citation>
    <scope>NUCLEOTIDE SEQUENCE [LARGE SCALE GENOMIC DNA]</scope>
    <source>
        <strain evidence="2">cv. 10/8</strain>
        <tissue evidence="1">Leaf</tissue>
    </source>
</reference>
<name>A0A392N1R9_9FABA</name>
<evidence type="ECO:0000313" key="1">
    <source>
        <dbReference type="EMBL" id="MCH93671.1"/>
    </source>
</evidence>
<sequence length="59" mass="6633">RQPFLKVLEMATQKQSESQKEPVLCPPRLPLKLQFQSPGIQLAVTKLKLPLCSLQFVSA</sequence>
<keyword evidence="2" id="KW-1185">Reference proteome</keyword>
<organism evidence="1 2">
    <name type="scientific">Trifolium medium</name>
    <dbReference type="NCBI Taxonomy" id="97028"/>
    <lineage>
        <taxon>Eukaryota</taxon>
        <taxon>Viridiplantae</taxon>
        <taxon>Streptophyta</taxon>
        <taxon>Embryophyta</taxon>
        <taxon>Tracheophyta</taxon>
        <taxon>Spermatophyta</taxon>
        <taxon>Magnoliopsida</taxon>
        <taxon>eudicotyledons</taxon>
        <taxon>Gunneridae</taxon>
        <taxon>Pentapetalae</taxon>
        <taxon>rosids</taxon>
        <taxon>fabids</taxon>
        <taxon>Fabales</taxon>
        <taxon>Fabaceae</taxon>
        <taxon>Papilionoideae</taxon>
        <taxon>50 kb inversion clade</taxon>
        <taxon>NPAAA clade</taxon>
        <taxon>Hologalegina</taxon>
        <taxon>IRL clade</taxon>
        <taxon>Trifolieae</taxon>
        <taxon>Trifolium</taxon>
    </lineage>
</organism>
<proteinExistence type="predicted"/>
<comment type="caution">
    <text evidence="1">The sequence shown here is derived from an EMBL/GenBank/DDBJ whole genome shotgun (WGS) entry which is preliminary data.</text>
</comment>
<evidence type="ECO:0000313" key="2">
    <source>
        <dbReference type="Proteomes" id="UP000265520"/>
    </source>
</evidence>
<dbReference type="AlphaFoldDB" id="A0A392N1R9"/>
<dbReference type="EMBL" id="LXQA010025520">
    <property type="protein sequence ID" value="MCH93671.1"/>
    <property type="molecule type" value="Genomic_DNA"/>
</dbReference>
<dbReference type="Proteomes" id="UP000265520">
    <property type="component" value="Unassembled WGS sequence"/>
</dbReference>
<accession>A0A392N1R9</accession>